<evidence type="ECO:0000313" key="4">
    <source>
        <dbReference type="Proteomes" id="UP000003242"/>
    </source>
</evidence>
<gene>
    <name evidence="2" type="ORF">HMPREF0889_1531</name>
    <name evidence="3" type="ORF">HMPREF1039_1534</name>
</gene>
<dbReference type="AlphaFoldDB" id="D3LTY0"/>
<keyword evidence="1" id="KW-0472">Membrane</keyword>
<evidence type="ECO:0000313" key="2">
    <source>
        <dbReference type="EMBL" id="EFD94351.1"/>
    </source>
</evidence>
<name>D3LTY0_9FIRM</name>
<dbReference type="RefSeq" id="WP_007390826.1">
    <property type="nucleotide sequence ID" value="NZ_ADGP01000014.1"/>
</dbReference>
<evidence type="ECO:0000313" key="3">
    <source>
        <dbReference type="EMBL" id="EGL41140.1"/>
    </source>
</evidence>
<dbReference type="EMBL" id="ADGP01000014">
    <property type="protein sequence ID" value="EFD94351.1"/>
    <property type="molecule type" value="Genomic_DNA"/>
</dbReference>
<dbReference type="EMBL" id="AFIJ01000017">
    <property type="protein sequence ID" value="EGL41140.1"/>
    <property type="molecule type" value="Genomic_DNA"/>
</dbReference>
<keyword evidence="1" id="KW-1133">Transmembrane helix</keyword>
<reference evidence="3 5" key="3">
    <citation type="submission" date="2011-04" db="EMBL/GenBank/DDBJ databases">
        <authorList>
            <person name="Harkins D.M."/>
            <person name="Madupu R."/>
            <person name="Durkin A.S."/>
            <person name="Torralba M."/>
            <person name="Methe B."/>
            <person name="Sutton G.G."/>
            <person name="Nelson K.E."/>
        </authorList>
    </citation>
    <scope>NUCLEOTIDE SEQUENCE [LARGE SCALE GENOMIC DNA]</scope>
    <source>
        <strain evidence="3 5">UPII 199-6</strain>
    </source>
</reference>
<reference evidence="4" key="1">
    <citation type="submission" date="2009-12" db="EMBL/GenBank/DDBJ databases">
        <title>Sequence of Clostridiales genomosp. BVAB3 str. UPII9-5.</title>
        <authorList>
            <person name="Madupu R."/>
            <person name="Durkin A.S."/>
            <person name="Torralba M."/>
            <person name="Methe B."/>
            <person name="Sutton G.G."/>
            <person name="Strausberg R.L."/>
            <person name="Nelson K.E."/>
        </authorList>
    </citation>
    <scope>NUCLEOTIDE SEQUENCE [LARGE SCALE GENOMIC DNA]</scope>
    <source>
        <strain evidence="4">28L</strain>
    </source>
</reference>
<organism evidence="2 4">
    <name type="scientific">Megasphaera lornae</name>
    <dbReference type="NCBI Taxonomy" id="1000568"/>
    <lineage>
        <taxon>Bacteria</taxon>
        <taxon>Bacillati</taxon>
        <taxon>Bacillota</taxon>
        <taxon>Negativicutes</taxon>
        <taxon>Veillonellales</taxon>
        <taxon>Veillonellaceae</taxon>
        <taxon>Megasphaera</taxon>
    </lineage>
</organism>
<proteinExistence type="predicted"/>
<sequence>MKRLLFGYMRTWKQYCQAPKTKYEWRYYKILFVMYAAGAAILLGGIYFYRGGH</sequence>
<dbReference type="Proteomes" id="UP000003242">
    <property type="component" value="Unassembled WGS sequence"/>
</dbReference>
<feature type="transmembrane region" description="Helical" evidence="1">
    <location>
        <begin position="30"/>
        <end position="49"/>
    </location>
</feature>
<evidence type="ECO:0000313" key="5">
    <source>
        <dbReference type="Proteomes" id="UP000004018"/>
    </source>
</evidence>
<accession>D3LTY0</accession>
<keyword evidence="5" id="KW-1185">Reference proteome</keyword>
<protein>
    <submittedName>
        <fullName evidence="2">Uncharacterized protein</fullName>
    </submittedName>
</protein>
<reference evidence="2" key="2">
    <citation type="submission" date="2009-12" db="EMBL/GenBank/DDBJ databases">
        <authorList>
            <person name="Madupu R."/>
            <person name="Durkin A.S."/>
            <person name="Torralba M."/>
            <person name="Methe B."/>
            <person name="Sutton G.G."/>
            <person name="Strausberg R.L."/>
            <person name="Nelson K.E."/>
        </authorList>
    </citation>
    <scope>NUCLEOTIDE SEQUENCE</scope>
    <source>
        <strain evidence="2">28L</strain>
    </source>
</reference>
<dbReference type="Proteomes" id="UP000004018">
    <property type="component" value="Unassembled WGS sequence"/>
</dbReference>
<evidence type="ECO:0000256" key="1">
    <source>
        <dbReference type="SAM" id="Phobius"/>
    </source>
</evidence>
<keyword evidence="1" id="KW-0812">Transmembrane</keyword>
<comment type="caution">
    <text evidence="2">The sequence shown here is derived from an EMBL/GenBank/DDBJ whole genome shotgun (WGS) entry which is preliminary data.</text>
</comment>